<dbReference type="InterPro" id="IPR014875">
    <property type="entry name" value="Mor_transcription_activator"/>
</dbReference>
<proteinExistence type="predicted"/>
<dbReference type="RefSeq" id="WP_025871961.1">
    <property type="nucleotide sequence ID" value="NZ_JAFLWD010000003.1"/>
</dbReference>
<dbReference type="Pfam" id="PF08765">
    <property type="entry name" value="Mor"/>
    <property type="match status" value="1"/>
</dbReference>
<dbReference type="Proteomes" id="UP000664632">
    <property type="component" value="Unassembled WGS sequence"/>
</dbReference>
<evidence type="ECO:0000313" key="3">
    <source>
        <dbReference type="Proteomes" id="UP000664632"/>
    </source>
</evidence>
<feature type="domain" description="Mor transcription activator" evidence="1">
    <location>
        <begin position="22"/>
        <end position="93"/>
    </location>
</feature>
<protein>
    <recommendedName>
        <fullName evidence="1">Mor transcription activator domain-containing protein</fullName>
    </recommendedName>
</protein>
<name>A0ABS3GUR4_9ENTE</name>
<evidence type="ECO:0000313" key="2">
    <source>
        <dbReference type="EMBL" id="MBO0438991.1"/>
    </source>
</evidence>
<evidence type="ECO:0000259" key="1">
    <source>
        <dbReference type="Pfam" id="PF08765"/>
    </source>
</evidence>
<accession>A0ABS3GUR4</accession>
<sequence>MKIDLDCLAISYQSVAEFLQEEELNPDLLAKFHYMFKGQQISYPMKMYDKDRVAEKIKKMYQENLELDIRELTDQYGFSTRWIQKVINEAMKECVG</sequence>
<keyword evidence="3" id="KW-1185">Reference proteome</keyword>
<dbReference type="EMBL" id="JAFLWD010000003">
    <property type="protein sequence ID" value="MBO0438991.1"/>
    <property type="molecule type" value="Genomic_DNA"/>
</dbReference>
<organism evidence="2 3">
    <name type="scientific">Candidatus Enterococcus ikei</name>
    <dbReference type="NCBI Taxonomy" id="2815326"/>
    <lineage>
        <taxon>Bacteria</taxon>
        <taxon>Bacillati</taxon>
        <taxon>Bacillota</taxon>
        <taxon>Bacilli</taxon>
        <taxon>Lactobacillales</taxon>
        <taxon>Enterococcaceae</taxon>
        <taxon>Enterococcus</taxon>
    </lineage>
</organism>
<reference evidence="2 3" key="1">
    <citation type="submission" date="2021-03" db="EMBL/GenBank/DDBJ databases">
        <title>Enterococcal diversity collection.</title>
        <authorList>
            <person name="Gilmore M.S."/>
            <person name="Schwartzman J."/>
            <person name="Van Tyne D."/>
            <person name="Martin M."/>
            <person name="Earl A.M."/>
            <person name="Manson A.L."/>
            <person name="Straub T."/>
            <person name="Salamzade R."/>
            <person name="Saavedra J."/>
            <person name="Lebreton F."/>
            <person name="Prichula J."/>
            <person name="Schaufler K."/>
            <person name="Gaca A."/>
            <person name="Sgardioli B."/>
            <person name="Wagenaar J."/>
            <person name="Strong T."/>
        </authorList>
    </citation>
    <scope>NUCLEOTIDE SEQUENCE [LARGE SCALE GENOMIC DNA]</scope>
    <source>
        <strain evidence="2 3">DIV0869a</strain>
    </source>
</reference>
<gene>
    <name evidence="2" type="ORF">JZO69_01270</name>
</gene>
<comment type="caution">
    <text evidence="2">The sequence shown here is derived from an EMBL/GenBank/DDBJ whole genome shotgun (WGS) entry which is preliminary data.</text>
</comment>